<comment type="pathway">
    <text evidence="5">Aromatic compound metabolism; p-cumate degradation; acetaldehyde and pyruvate from p-cumate: step 2/7.</text>
</comment>
<dbReference type="InterPro" id="IPR020904">
    <property type="entry name" value="Sc_DH/Rdtase_CS"/>
</dbReference>
<evidence type="ECO:0000256" key="5">
    <source>
        <dbReference type="ARBA" id="ARBA00060518"/>
    </source>
</evidence>
<evidence type="ECO:0000256" key="3">
    <source>
        <dbReference type="ARBA" id="ARBA00042907"/>
    </source>
</evidence>
<sequence length="245" mass="25926">MPNKVAVVTGGSRGIGRAIVLALAGAGYQVAFSYVRDEVAAMALRDEVQASGVDCLALQCDISRGDSIASFFERVEAHFQRVDLLVNNAGITRDGLLATMPASDILEVIQTNLVGTLLCCQQVLPGMLRQRSGCIVNISSVAAQKPGKGQSNYAAAKGGVEAMTRALAVELAPRNIRVNAVAPGIVKTEMSTALIGSQEEQIQSRLLIKRYAEPEEIAEAVLYLADRGLYLTGEVLPVNGGLKMP</sequence>
<dbReference type="InterPro" id="IPR036291">
    <property type="entry name" value="NAD(P)-bd_dom_sf"/>
</dbReference>
<comment type="similarity">
    <text evidence="1">Belongs to the short-chain dehydrogenases/reductases (SDR) family.</text>
</comment>
<dbReference type="GO" id="GO:0016616">
    <property type="term" value="F:oxidoreductase activity, acting on the CH-OH group of donors, NAD or NADP as acceptor"/>
    <property type="evidence" value="ECO:0007669"/>
    <property type="project" value="UniProtKB-ARBA"/>
</dbReference>
<dbReference type="GO" id="GO:0018511">
    <property type="term" value="F:2,3-dihydroxy-2,3-dihydro-p-cumate dehydrogenase activity"/>
    <property type="evidence" value="ECO:0007669"/>
    <property type="project" value="UniProtKB-EC"/>
</dbReference>
<dbReference type="SUPFAM" id="SSF51735">
    <property type="entry name" value="NAD(P)-binding Rossmann-fold domains"/>
    <property type="match status" value="1"/>
</dbReference>
<dbReference type="PANTHER" id="PTHR42760:SF40">
    <property type="entry name" value="3-OXOACYL-[ACYL-CARRIER-PROTEIN] REDUCTASE, CHLOROPLASTIC"/>
    <property type="match status" value="1"/>
</dbReference>
<dbReference type="SMART" id="SM00822">
    <property type="entry name" value="PKS_KR"/>
    <property type="match status" value="1"/>
</dbReference>
<evidence type="ECO:0000256" key="1">
    <source>
        <dbReference type="ARBA" id="ARBA00006484"/>
    </source>
</evidence>
<dbReference type="InterPro" id="IPR002347">
    <property type="entry name" value="SDR_fam"/>
</dbReference>
<feature type="domain" description="Ketoreductase" evidence="8">
    <location>
        <begin position="4"/>
        <end position="184"/>
    </location>
</feature>
<comment type="catalytic activity">
    <reaction evidence="4">
        <text>(2R,3S)-2,3-dihydroxy-2,3-dihydro-p-cumate + NAD(+) = 2,3-dihydroxy-p-cumate + NADH + H(+)</text>
        <dbReference type="Rhea" id="RHEA:23772"/>
        <dbReference type="ChEBI" id="CHEBI:15378"/>
        <dbReference type="ChEBI" id="CHEBI:36647"/>
        <dbReference type="ChEBI" id="CHEBI:57540"/>
        <dbReference type="ChEBI" id="CHEBI:57945"/>
        <dbReference type="ChEBI" id="CHEBI:58420"/>
        <dbReference type="EC" id="1.3.1.58"/>
    </reaction>
</comment>
<dbReference type="EMBL" id="DQ119108">
    <property type="protein sequence ID" value="ABA18626.1"/>
    <property type="molecule type" value="Genomic_DNA"/>
</dbReference>
<dbReference type="Pfam" id="PF13561">
    <property type="entry name" value="adh_short_C2"/>
    <property type="match status" value="1"/>
</dbReference>
<proteinExistence type="inferred from homology"/>
<evidence type="ECO:0000259" key="8">
    <source>
        <dbReference type="SMART" id="SM00822"/>
    </source>
</evidence>
<dbReference type="NCBIfam" id="NF009466">
    <property type="entry name" value="PRK12826.1-2"/>
    <property type="match status" value="1"/>
</dbReference>
<dbReference type="PRINTS" id="PR00080">
    <property type="entry name" value="SDRFAMILY"/>
</dbReference>
<evidence type="ECO:0000256" key="6">
    <source>
        <dbReference type="ARBA" id="ARBA00066455"/>
    </source>
</evidence>
<protein>
    <recommendedName>
        <fullName evidence="7">2,3-dihydroxy-2,3-dihydro-p-cumate dehydrogenase</fullName>
        <ecNumber evidence="6">1.3.1.58</ecNumber>
    </recommendedName>
    <alternativeName>
        <fullName evidence="3">Biphenyl-2,3-dihydro-2,3-diol dehydrogenase</fullName>
    </alternativeName>
</protein>
<dbReference type="FunFam" id="3.40.50.720:FF:000173">
    <property type="entry name" value="3-oxoacyl-[acyl-carrier protein] reductase"/>
    <property type="match status" value="1"/>
</dbReference>
<evidence type="ECO:0000256" key="2">
    <source>
        <dbReference type="ARBA" id="ARBA00023002"/>
    </source>
</evidence>
<name>Q0R4G2_PSEFL</name>
<dbReference type="Gene3D" id="3.40.50.720">
    <property type="entry name" value="NAD(P)-binding Rossmann-like Domain"/>
    <property type="match status" value="1"/>
</dbReference>
<dbReference type="InterPro" id="IPR057326">
    <property type="entry name" value="KR_dom"/>
</dbReference>
<dbReference type="GO" id="GO:0030497">
    <property type="term" value="P:fatty acid elongation"/>
    <property type="evidence" value="ECO:0007669"/>
    <property type="project" value="TreeGrafter"/>
</dbReference>
<dbReference type="PANTHER" id="PTHR42760">
    <property type="entry name" value="SHORT-CHAIN DEHYDROGENASES/REDUCTASES FAMILY MEMBER"/>
    <property type="match status" value="1"/>
</dbReference>
<keyword evidence="2" id="KW-0560">Oxidoreductase</keyword>
<organism evidence="9">
    <name type="scientific">Pseudomonas fluorescens</name>
    <dbReference type="NCBI Taxonomy" id="294"/>
    <lineage>
        <taxon>Bacteria</taxon>
        <taxon>Pseudomonadati</taxon>
        <taxon>Pseudomonadota</taxon>
        <taxon>Gammaproteobacteria</taxon>
        <taxon>Pseudomonadales</taxon>
        <taxon>Pseudomonadaceae</taxon>
        <taxon>Pseudomonas</taxon>
    </lineage>
</organism>
<evidence type="ECO:0000313" key="9">
    <source>
        <dbReference type="EMBL" id="ABA18626.1"/>
    </source>
</evidence>
<evidence type="ECO:0000256" key="4">
    <source>
        <dbReference type="ARBA" id="ARBA00050226"/>
    </source>
</evidence>
<evidence type="ECO:0000256" key="7">
    <source>
        <dbReference type="ARBA" id="ARBA00073443"/>
    </source>
</evidence>
<reference evidence="9" key="1">
    <citation type="submission" date="2005-07" db="EMBL/GenBank/DDBJ databases">
        <title>Molecular Characterization of Biosynthetic Genes of Antifungal Compound produced by Pseudomonas fluoresens MC07.</title>
        <authorList>
            <person name="Kim J."/>
            <person name="Kim E."/>
            <person name="Kang Y."/>
            <person name="Choi O."/>
            <person name="Park C.S."/>
            <person name="Hwang I."/>
        </authorList>
    </citation>
    <scope>NUCLEOTIDE SEQUENCE</scope>
    <source>
        <strain evidence="9">MC07</strain>
    </source>
</reference>
<accession>Q0R4G2</accession>
<dbReference type="PROSITE" id="PS00061">
    <property type="entry name" value="ADH_SHORT"/>
    <property type="match status" value="1"/>
</dbReference>
<dbReference type="PRINTS" id="PR00081">
    <property type="entry name" value="GDHRDH"/>
</dbReference>
<dbReference type="AlphaFoldDB" id="Q0R4G2"/>
<dbReference type="EC" id="1.3.1.58" evidence="6"/>